<dbReference type="Gene3D" id="3.40.50.12370">
    <property type="match status" value="1"/>
</dbReference>
<dbReference type="Proteomes" id="UP000030451">
    <property type="component" value="Unassembled WGS sequence"/>
</dbReference>
<reference evidence="2 3" key="1">
    <citation type="submission" date="2014-10" db="EMBL/GenBank/DDBJ databases">
        <title>Genome sequencing of Vibrio sinaloensis T08.</title>
        <authorList>
            <person name="Chan K.-G."/>
            <person name="Mohamad N.I."/>
        </authorList>
    </citation>
    <scope>NUCLEOTIDE SEQUENCE [LARGE SCALE GENOMIC DNA]</scope>
    <source>
        <strain evidence="2 3">T08</strain>
    </source>
</reference>
<dbReference type="STRING" id="379097.SE23_07770"/>
<dbReference type="Pfam" id="PF00582">
    <property type="entry name" value="Usp"/>
    <property type="match status" value="1"/>
</dbReference>
<protein>
    <recommendedName>
        <fullName evidence="1">UspA domain-containing protein</fullName>
    </recommendedName>
</protein>
<dbReference type="InterPro" id="IPR006016">
    <property type="entry name" value="UspA"/>
</dbReference>
<dbReference type="EMBL" id="JRWP01000004">
    <property type="protein sequence ID" value="KGY10415.1"/>
    <property type="molecule type" value="Genomic_DNA"/>
</dbReference>
<sequence>MDSIYLLTRVTSKPSRRVLRKAVRFAHAANKALHIYAEDYRRSEEHTFIDFLLKGEESSARYNDYFMQWCTSVIELVEEICAEIEFPEMDVNFDLLSGNNWEKKLSKDHQNCADVFLVDYSRGVLAPQLLRELARQSHDVLLLTENKWGQEIKIAAAIDPLHRGDKNADIDKAIIDRSLETGAKLNASTTLVYCQYVAPYLNRYSQEILANQKHAIKEFLNSNKFYQLPLRLIKANPEEGLPDAVDAIGASILAMGACKRIALSRYWSGSTVDVLLANPPCDLMLVSK</sequence>
<feature type="domain" description="UspA" evidence="1">
    <location>
        <begin position="206"/>
        <end position="286"/>
    </location>
</feature>
<dbReference type="SUPFAM" id="SSF52402">
    <property type="entry name" value="Adenine nucleotide alpha hydrolases-like"/>
    <property type="match status" value="1"/>
</dbReference>
<evidence type="ECO:0000313" key="3">
    <source>
        <dbReference type="Proteomes" id="UP000030451"/>
    </source>
</evidence>
<evidence type="ECO:0000259" key="1">
    <source>
        <dbReference type="Pfam" id="PF00582"/>
    </source>
</evidence>
<accession>A0A0A5I1L4</accession>
<comment type="caution">
    <text evidence="2">The sequence shown here is derived from an EMBL/GenBank/DDBJ whole genome shotgun (WGS) entry which is preliminary data.</text>
</comment>
<gene>
    <name evidence="2" type="ORF">NM06_02740</name>
</gene>
<name>A0A0A5I1L4_PHOS4</name>
<dbReference type="RefSeq" id="WP_038188897.1">
    <property type="nucleotide sequence ID" value="NZ_JAVHXF010000041.1"/>
</dbReference>
<organism evidence="2 3">
    <name type="scientific">Photobacterium sp. (strain ATCC 43367)</name>
    <dbReference type="NCBI Taxonomy" id="379097"/>
    <lineage>
        <taxon>Bacteria</taxon>
        <taxon>Pseudomonadati</taxon>
        <taxon>Pseudomonadota</taxon>
        <taxon>Gammaproteobacteria</taxon>
        <taxon>Vibrionales</taxon>
        <taxon>Vibrionaceae</taxon>
        <taxon>Vibrio</taxon>
        <taxon>Vibrio oreintalis group</taxon>
    </lineage>
</organism>
<evidence type="ECO:0000313" key="2">
    <source>
        <dbReference type="EMBL" id="KGY10415.1"/>
    </source>
</evidence>
<proteinExistence type="predicted"/>
<dbReference type="AlphaFoldDB" id="A0A0A5I1L4"/>